<keyword evidence="2" id="KW-1185">Reference proteome</keyword>
<dbReference type="RefSeq" id="WP_236499366.1">
    <property type="nucleotide sequence ID" value="NZ_CP091244.1"/>
</dbReference>
<gene>
    <name evidence="1" type="ORF">L2Y54_01330</name>
</gene>
<sequence length="204" mass="23199">MIPVGYMYKKVVIKPDWLQAANTVDVYSLSNCISHGFADYINYWQHNGYWLFDSPAIIEALAAAENIDLSDTTLFYYEAYEYEYVEETDTWATFTPEPSCVTDVKIPVHKHLEGFDVTTFSGHNEPECSPLSCNALAADISVNQHCLFNTFAEAKEAIERGFFKNSEPGPYRIFAVYTILQGKHRVSGVEEVDVDGYKHECGRY</sequence>
<dbReference type="EMBL" id="CP091244">
    <property type="protein sequence ID" value="UJS24705.1"/>
    <property type="molecule type" value="Genomic_DNA"/>
</dbReference>
<dbReference type="Proteomes" id="UP001054801">
    <property type="component" value="Chromosome"/>
</dbReference>
<name>A0ABY3T1R8_9GAMM</name>
<accession>A0ABY3T1R8</accession>
<reference evidence="1" key="1">
    <citation type="journal article" date="2022" name="Microorganisms">
        <title>Two New Species of Filamentous Sulfur Bacteria of the Genus Thiothrix, Thiothrix winogradskyi sp. nov. and 'Candidatus Thiothrix sulfatifontis' sp. nov.</title>
        <authorList>
            <person name="Ravin N.V."/>
            <person name="Rossetti S."/>
            <person name="Beletsky A.V."/>
            <person name="Kadnikov V.V."/>
            <person name="Rudenko T.S."/>
            <person name="Smolyakov D.D."/>
            <person name="Moskvitina M.I."/>
            <person name="Gureeva M.V."/>
            <person name="Mardanov A.V."/>
            <person name="Grabovich M.Y."/>
        </authorList>
    </citation>
    <scope>NUCLEOTIDE SEQUENCE</scope>
    <source>
        <strain evidence="1">CT3</strain>
    </source>
</reference>
<proteinExistence type="predicted"/>
<organism evidence="1 2">
    <name type="scientific">Thiothrix winogradskyi</name>
    <dbReference type="NCBI Taxonomy" id="96472"/>
    <lineage>
        <taxon>Bacteria</taxon>
        <taxon>Pseudomonadati</taxon>
        <taxon>Pseudomonadota</taxon>
        <taxon>Gammaproteobacteria</taxon>
        <taxon>Thiotrichales</taxon>
        <taxon>Thiotrichaceae</taxon>
        <taxon>Thiothrix</taxon>
    </lineage>
</organism>
<protein>
    <submittedName>
        <fullName evidence="1">Uncharacterized protein</fullName>
    </submittedName>
</protein>
<evidence type="ECO:0000313" key="1">
    <source>
        <dbReference type="EMBL" id="UJS24705.1"/>
    </source>
</evidence>
<evidence type="ECO:0000313" key="2">
    <source>
        <dbReference type="Proteomes" id="UP001054801"/>
    </source>
</evidence>